<evidence type="ECO:0000313" key="1">
    <source>
        <dbReference type="EMBL" id="KIL77228.1"/>
    </source>
</evidence>
<dbReference type="EMBL" id="JXLP01000016">
    <property type="protein sequence ID" value="KIL77228.1"/>
    <property type="molecule type" value="Genomic_DNA"/>
</dbReference>
<sequence>MDILFITHRRPKIPGKGDQVRAFQQMVSLLKRGHRVHCLFQEKNEAYCYSLSSAKGDMEEQYRLKGNVGYLPLLKSFFLKGYPLSVSLHSFPALTSLLQQLLSCTDYDVIHIQSKLVHNFTTVQPPRSMVVIDYIDAISLHLERRYKRVKNPIEKLAVKGELVRMKKYETFLKNQEAKAIITSPADKEFLHFGRASQADVVPNYIDLSYFHLNRLIKSKKTALVFTGTMSYAPNVDAAVRLVKDIYQPLKKKLPDLECWIVGTNPSSAVKRLSNISGVTVTGFVEDIREWQWRAAVYVCPLRFGAGQQNKILEAAALGCPIVMSRITNLGIGFADQEEAMICEQDQEFIAQTEKLLADQHLREALGGGARQFVAARFSEEKVANQLIAAYADSVYQLKNKEVEACK</sequence>
<dbReference type="RefSeq" id="WP_052477373.1">
    <property type="nucleotide sequence ID" value="NZ_JARTHD010000037.1"/>
</dbReference>
<reference evidence="1 2" key="1">
    <citation type="submission" date="2015-01" db="EMBL/GenBank/DDBJ databases">
        <title>Genome Assembly of Bacillus badius MTCC 1458.</title>
        <authorList>
            <person name="Verma A."/>
            <person name="Khatri I."/>
            <person name="Mual P."/>
            <person name="Subramanian S."/>
            <person name="Krishnamurthi S."/>
        </authorList>
    </citation>
    <scope>NUCLEOTIDE SEQUENCE [LARGE SCALE GENOMIC DNA]</scope>
    <source>
        <strain evidence="1 2">MTCC 1458</strain>
    </source>
</reference>
<comment type="caution">
    <text evidence="1">The sequence shown here is derived from an EMBL/GenBank/DDBJ whole genome shotgun (WGS) entry which is preliminary data.</text>
</comment>
<dbReference type="CDD" id="cd03801">
    <property type="entry name" value="GT4_PimA-like"/>
    <property type="match status" value="1"/>
</dbReference>
<keyword evidence="2" id="KW-1185">Reference proteome</keyword>
<organism evidence="1 2">
    <name type="scientific">Bacillus badius</name>
    <dbReference type="NCBI Taxonomy" id="1455"/>
    <lineage>
        <taxon>Bacteria</taxon>
        <taxon>Bacillati</taxon>
        <taxon>Bacillota</taxon>
        <taxon>Bacilli</taxon>
        <taxon>Bacillales</taxon>
        <taxon>Bacillaceae</taxon>
        <taxon>Pseudobacillus</taxon>
    </lineage>
</organism>
<protein>
    <submittedName>
        <fullName evidence="1">Glycosyltransferase</fullName>
    </submittedName>
</protein>
<accession>A0ABR5AR55</accession>
<dbReference type="Proteomes" id="UP000031982">
    <property type="component" value="Unassembled WGS sequence"/>
</dbReference>
<gene>
    <name evidence="1" type="ORF">SD77_1675</name>
</gene>
<name>A0ABR5AR55_BACBA</name>
<dbReference type="SUPFAM" id="SSF53756">
    <property type="entry name" value="UDP-Glycosyltransferase/glycogen phosphorylase"/>
    <property type="match status" value="1"/>
</dbReference>
<dbReference type="Gene3D" id="3.40.50.2000">
    <property type="entry name" value="Glycogen Phosphorylase B"/>
    <property type="match status" value="2"/>
</dbReference>
<proteinExistence type="predicted"/>
<dbReference type="PANTHER" id="PTHR12526">
    <property type="entry name" value="GLYCOSYLTRANSFERASE"/>
    <property type="match status" value="1"/>
</dbReference>
<dbReference type="PANTHER" id="PTHR12526:SF600">
    <property type="entry name" value="GLYCOSYL TRANSFERASE GROUP 1"/>
    <property type="match status" value="1"/>
</dbReference>
<dbReference type="Pfam" id="PF13692">
    <property type="entry name" value="Glyco_trans_1_4"/>
    <property type="match status" value="1"/>
</dbReference>
<evidence type="ECO:0000313" key="2">
    <source>
        <dbReference type="Proteomes" id="UP000031982"/>
    </source>
</evidence>